<dbReference type="KEGG" id="shj:SHELI_v1c03810"/>
<dbReference type="AlphaFoldDB" id="A0A1B3SK71"/>
<keyword evidence="1" id="KW-0812">Transmembrane</keyword>
<feature type="transmembrane region" description="Helical" evidence="1">
    <location>
        <begin position="6"/>
        <end position="26"/>
    </location>
</feature>
<protein>
    <submittedName>
        <fullName evidence="2">Uncharacterized protein</fullName>
    </submittedName>
</protein>
<evidence type="ECO:0000313" key="2">
    <source>
        <dbReference type="EMBL" id="AOG60334.1"/>
    </source>
</evidence>
<dbReference type="EMBL" id="CP017015">
    <property type="protein sequence ID" value="AOG60334.1"/>
    <property type="molecule type" value="Genomic_DNA"/>
</dbReference>
<organism evidence="2 3">
    <name type="scientific">Spiroplasma helicoides</name>
    <dbReference type="NCBI Taxonomy" id="216938"/>
    <lineage>
        <taxon>Bacteria</taxon>
        <taxon>Bacillati</taxon>
        <taxon>Mycoplasmatota</taxon>
        <taxon>Mollicutes</taxon>
        <taxon>Entomoplasmatales</taxon>
        <taxon>Spiroplasmataceae</taxon>
        <taxon>Spiroplasma</taxon>
    </lineage>
</organism>
<dbReference type="RefSeq" id="WP_069116191.1">
    <property type="nucleotide sequence ID" value="NZ_CP017015.1"/>
</dbReference>
<proteinExistence type="predicted"/>
<evidence type="ECO:0000313" key="3">
    <source>
        <dbReference type="Proteomes" id="UP000094378"/>
    </source>
</evidence>
<gene>
    <name evidence="2" type="ORF">SHELI_v1c03810</name>
</gene>
<accession>A0A1B3SK71</accession>
<evidence type="ECO:0000256" key="1">
    <source>
        <dbReference type="SAM" id="Phobius"/>
    </source>
</evidence>
<name>A0A1B3SK71_9MOLU</name>
<sequence>MLYDLVILFVYFFVNLSLSIGSYLIFLESLKFKVKTLESIFGNFLLFNKEKMILYKNEKWSFFLAYFIYFLIAIIMFFIFLILIAFNSNNNILFISLYSLAFLICLALFIYYIGLSIKKISEYKFYNKLEIELNYSLSNKQQEYKTLLFLKDNKKSPYNNLFKFHQNRLKKKLNKDINNKKDNYKNYIIFLKYIRNHSTFIDRIINSNADVTIFSNNEIIDIEQLKTVLVNNFYALSRDN</sequence>
<feature type="transmembrane region" description="Helical" evidence="1">
    <location>
        <begin position="92"/>
        <end position="114"/>
    </location>
</feature>
<keyword evidence="1" id="KW-0472">Membrane</keyword>
<dbReference type="STRING" id="216938.SHELI_v1c03810"/>
<keyword evidence="3" id="KW-1185">Reference proteome</keyword>
<reference evidence="2 3" key="1">
    <citation type="submission" date="2016-08" db="EMBL/GenBank/DDBJ databases">
        <title>Complete genome sequence of Spiroplasma helicoides TABS-2 (DSM 22551).</title>
        <authorList>
            <person name="Shen W.-Y."/>
            <person name="Lo W.-S."/>
            <person name="Lai Y.-C."/>
            <person name="Kuo C.-H."/>
        </authorList>
    </citation>
    <scope>NUCLEOTIDE SEQUENCE [LARGE SCALE GENOMIC DNA]</scope>
    <source>
        <strain evidence="2 3">TABS-2</strain>
    </source>
</reference>
<dbReference type="Proteomes" id="UP000094378">
    <property type="component" value="Chromosome"/>
</dbReference>
<feature type="transmembrane region" description="Helical" evidence="1">
    <location>
        <begin position="60"/>
        <end position="86"/>
    </location>
</feature>
<dbReference type="OrthoDB" id="9840306at2"/>
<keyword evidence="1" id="KW-1133">Transmembrane helix</keyword>